<keyword evidence="3" id="KW-1185">Reference proteome</keyword>
<dbReference type="EMBL" id="JAVYJV010000011">
    <property type="protein sequence ID" value="KAK4359921.1"/>
    <property type="molecule type" value="Genomic_DNA"/>
</dbReference>
<organism evidence="2 3">
    <name type="scientific">Anisodus tanguticus</name>
    <dbReference type="NCBI Taxonomy" id="243964"/>
    <lineage>
        <taxon>Eukaryota</taxon>
        <taxon>Viridiplantae</taxon>
        <taxon>Streptophyta</taxon>
        <taxon>Embryophyta</taxon>
        <taxon>Tracheophyta</taxon>
        <taxon>Spermatophyta</taxon>
        <taxon>Magnoliopsida</taxon>
        <taxon>eudicotyledons</taxon>
        <taxon>Gunneridae</taxon>
        <taxon>Pentapetalae</taxon>
        <taxon>asterids</taxon>
        <taxon>lamiids</taxon>
        <taxon>Solanales</taxon>
        <taxon>Solanaceae</taxon>
        <taxon>Solanoideae</taxon>
        <taxon>Hyoscyameae</taxon>
        <taxon>Anisodus</taxon>
    </lineage>
</organism>
<dbReference type="Proteomes" id="UP001291623">
    <property type="component" value="Unassembled WGS sequence"/>
</dbReference>
<dbReference type="InterPro" id="IPR035966">
    <property type="entry name" value="PKF_sf"/>
</dbReference>
<evidence type="ECO:0000256" key="1">
    <source>
        <dbReference type="ARBA" id="ARBA00022533"/>
    </source>
</evidence>
<dbReference type="PANTHER" id="PTHR45770">
    <property type="entry name" value="ATP-DEPENDENT 6-PHOSPHOFRUCTOKINASE 1"/>
    <property type="match status" value="1"/>
</dbReference>
<evidence type="ECO:0000313" key="3">
    <source>
        <dbReference type="Proteomes" id="UP001291623"/>
    </source>
</evidence>
<keyword evidence="1" id="KW-0021">Allosteric enzyme</keyword>
<dbReference type="InterPro" id="IPR050929">
    <property type="entry name" value="PFKA"/>
</dbReference>
<dbReference type="GO" id="GO:0003872">
    <property type="term" value="F:6-phosphofructokinase activity"/>
    <property type="evidence" value="ECO:0007669"/>
    <property type="project" value="InterPro"/>
</dbReference>
<gene>
    <name evidence="2" type="ORF">RND71_022150</name>
</gene>
<name>A0AAE1VDQ0_9SOLA</name>
<evidence type="ECO:0000313" key="2">
    <source>
        <dbReference type="EMBL" id="KAK4359921.1"/>
    </source>
</evidence>
<proteinExistence type="predicted"/>
<comment type="caution">
    <text evidence="2">The sequence shown here is derived from an EMBL/GenBank/DDBJ whole genome shotgun (WGS) entry which is preliminary data.</text>
</comment>
<sequence>MLFVLGGNGTHAGANAIHDEDLLEKTNTKDASGNAVLGDIGVEFSAAREGEVFTYVKREILTRMTELARSIEIDVPLQSVSIRYIDLMQSEFKTINIKTYFKEIGVTTDVKYIDPTYMIRACRANASDGILCTVLGQNAADVTGVVRCGRQLWRSFRTVEMEFWSELMSEISVGRRRHLDRPLSHIPTQVELFLVADVLS</sequence>
<dbReference type="AlphaFoldDB" id="A0AAE1VDQ0"/>
<dbReference type="SUPFAM" id="SSF53784">
    <property type="entry name" value="Phosphofructokinase"/>
    <property type="match status" value="1"/>
</dbReference>
<protein>
    <submittedName>
        <fullName evidence="2">Uncharacterized protein</fullName>
    </submittedName>
</protein>
<reference evidence="2" key="1">
    <citation type="submission" date="2023-12" db="EMBL/GenBank/DDBJ databases">
        <title>Genome assembly of Anisodus tanguticus.</title>
        <authorList>
            <person name="Wang Y.-J."/>
        </authorList>
    </citation>
    <scope>NUCLEOTIDE SEQUENCE</scope>
    <source>
        <strain evidence="2">KB-2021</strain>
        <tissue evidence="2">Leaf</tissue>
    </source>
</reference>
<accession>A0AAE1VDQ0</accession>